<accession>A0A2H1FDI4</accession>
<protein>
    <submittedName>
        <fullName evidence="1">Uncharacterized protein</fullName>
    </submittedName>
</protein>
<reference evidence="2" key="1">
    <citation type="submission" date="2017-03" db="EMBL/GenBank/DDBJ databases">
        <authorList>
            <person name="Herbold C."/>
        </authorList>
    </citation>
    <scope>NUCLEOTIDE SEQUENCE [LARGE SCALE GENOMIC DNA]</scope>
</reference>
<name>A0A2H1FDI4_9ARCH</name>
<dbReference type="Proteomes" id="UP000230607">
    <property type="component" value="Chromosome 1"/>
</dbReference>
<proteinExistence type="predicted"/>
<dbReference type="EMBL" id="LT841358">
    <property type="protein sequence ID" value="SMH70807.1"/>
    <property type="molecule type" value="Genomic_DNA"/>
</dbReference>
<organism evidence="1 2">
    <name type="scientific">Candidatus Nitrosotalea okcheonensis</name>
    <dbReference type="NCBI Taxonomy" id="1903276"/>
    <lineage>
        <taxon>Archaea</taxon>
        <taxon>Nitrososphaerota</taxon>
        <taxon>Nitrososphaeria</taxon>
        <taxon>Nitrosotaleales</taxon>
        <taxon>Nitrosotaleaceae</taxon>
        <taxon>Nitrosotalea</taxon>
    </lineage>
</organism>
<keyword evidence="2" id="KW-1185">Reference proteome</keyword>
<gene>
    <name evidence="1" type="ORF">NCS_10614</name>
</gene>
<evidence type="ECO:0000313" key="1">
    <source>
        <dbReference type="EMBL" id="SMH70807.1"/>
    </source>
</evidence>
<evidence type="ECO:0000313" key="2">
    <source>
        <dbReference type="Proteomes" id="UP000230607"/>
    </source>
</evidence>
<dbReference type="AlphaFoldDB" id="A0A2H1FDI4"/>
<sequence length="153" mass="17165">MVIILTPVYLFFVTISSNQKPVYKNNLNCVLALICHGSNNRTMAINENQATYLKYKEYGDLLKVILYSSQSVLGAVPLIYHLHHSGQNIIFIQTGTIGGNVIHYLVTNGPPAKKFIELKRLTGDYSFVEKIGTDGMSLYIPILELEKSNLQFP</sequence>